<evidence type="ECO:0000256" key="2">
    <source>
        <dbReference type="SAM" id="Phobius"/>
    </source>
</evidence>
<keyword evidence="3" id="KW-0732">Signal</keyword>
<keyword evidence="5" id="KW-1185">Reference proteome</keyword>
<proteinExistence type="predicted"/>
<feature type="region of interest" description="Disordered" evidence="1">
    <location>
        <begin position="166"/>
        <end position="210"/>
    </location>
</feature>
<feature type="transmembrane region" description="Helical" evidence="2">
    <location>
        <begin position="215"/>
        <end position="236"/>
    </location>
</feature>
<dbReference type="OrthoDB" id="2576311at2759"/>
<sequence>MAVLLTFSLSFSILAYLFGLLYGASAQTPSGAPKCNITTTINLPRSNSQGQDLCSIAHTAWGMCTGNWAWGSVLMTGSYYNPPSDGCQCTPVLYNLVSSCGWCQGGNWSTWTSWTASCAASQFGQAIPLNATVPYPNWAFSVPNPGLGSTFNATVAALVGDQPESSIAPTPFSTSASASSTTTSSRISSSSTVTQSSTASPSPTAVAKTSKKGSIAGGVVVAVVSIAAACGVLMWYMRRKNRATQTDESDESDHDSPPLPAPTPSPSAMSQKPSAYYDPNDPTTFPGSPASSVTFQVGSPIRLYEPSAIQSSVAYSPVPFSPVSARSPIHPIHPGLPQL</sequence>
<dbReference type="HOGENOM" id="CLU_053888_0_0_1"/>
<feature type="region of interest" description="Disordered" evidence="1">
    <location>
        <begin position="244"/>
        <end position="291"/>
    </location>
</feature>
<keyword evidence="2" id="KW-0472">Membrane</keyword>
<evidence type="ECO:0000313" key="4">
    <source>
        <dbReference type="EMBL" id="KDQ49947.1"/>
    </source>
</evidence>
<keyword evidence="2" id="KW-1133">Transmembrane helix</keyword>
<gene>
    <name evidence="4" type="ORF">JAAARDRAFT_42436</name>
</gene>
<protein>
    <submittedName>
        <fullName evidence="4">Uncharacterized protein</fullName>
    </submittedName>
</protein>
<dbReference type="STRING" id="933084.A0A067PG38"/>
<feature type="compositionally biased region" description="Polar residues" evidence="1">
    <location>
        <begin position="281"/>
        <end position="291"/>
    </location>
</feature>
<evidence type="ECO:0000256" key="3">
    <source>
        <dbReference type="SAM" id="SignalP"/>
    </source>
</evidence>
<feature type="signal peptide" evidence="3">
    <location>
        <begin position="1"/>
        <end position="26"/>
    </location>
</feature>
<evidence type="ECO:0000256" key="1">
    <source>
        <dbReference type="SAM" id="MobiDB-lite"/>
    </source>
</evidence>
<keyword evidence="2" id="KW-0812">Transmembrane</keyword>
<feature type="chain" id="PRO_5001646678" evidence="3">
    <location>
        <begin position="27"/>
        <end position="339"/>
    </location>
</feature>
<dbReference type="EMBL" id="KL197769">
    <property type="protein sequence ID" value="KDQ49947.1"/>
    <property type="molecule type" value="Genomic_DNA"/>
</dbReference>
<evidence type="ECO:0000313" key="5">
    <source>
        <dbReference type="Proteomes" id="UP000027265"/>
    </source>
</evidence>
<dbReference type="InParanoid" id="A0A067PG38"/>
<reference evidence="5" key="1">
    <citation type="journal article" date="2014" name="Proc. Natl. Acad. Sci. U.S.A.">
        <title>Extensive sampling of basidiomycete genomes demonstrates inadequacy of the white-rot/brown-rot paradigm for wood decay fungi.</title>
        <authorList>
            <person name="Riley R."/>
            <person name="Salamov A.A."/>
            <person name="Brown D.W."/>
            <person name="Nagy L.G."/>
            <person name="Floudas D."/>
            <person name="Held B.W."/>
            <person name="Levasseur A."/>
            <person name="Lombard V."/>
            <person name="Morin E."/>
            <person name="Otillar R."/>
            <person name="Lindquist E.A."/>
            <person name="Sun H."/>
            <person name="LaButti K.M."/>
            <person name="Schmutz J."/>
            <person name="Jabbour D."/>
            <person name="Luo H."/>
            <person name="Baker S.E."/>
            <person name="Pisabarro A.G."/>
            <person name="Walton J.D."/>
            <person name="Blanchette R.A."/>
            <person name="Henrissat B."/>
            <person name="Martin F."/>
            <person name="Cullen D."/>
            <person name="Hibbett D.S."/>
            <person name="Grigoriev I.V."/>
        </authorList>
    </citation>
    <scope>NUCLEOTIDE SEQUENCE [LARGE SCALE GENOMIC DNA]</scope>
    <source>
        <strain evidence="5">MUCL 33604</strain>
    </source>
</reference>
<organism evidence="4 5">
    <name type="scientific">Jaapia argillacea MUCL 33604</name>
    <dbReference type="NCBI Taxonomy" id="933084"/>
    <lineage>
        <taxon>Eukaryota</taxon>
        <taxon>Fungi</taxon>
        <taxon>Dikarya</taxon>
        <taxon>Basidiomycota</taxon>
        <taxon>Agaricomycotina</taxon>
        <taxon>Agaricomycetes</taxon>
        <taxon>Agaricomycetidae</taxon>
        <taxon>Jaapiales</taxon>
        <taxon>Jaapiaceae</taxon>
        <taxon>Jaapia</taxon>
    </lineage>
</organism>
<accession>A0A067PG38</accession>
<name>A0A067PG38_9AGAM</name>
<dbReference type="Proteomes" id="UP000027265">
    <property type="component" value="Unassembled WGS sequence"/>
</dbReference>
<dbReference type="AlphaFoldDB" id="A0A067PG38"/>